<gene>
    <name evidence="2" type="ORF">AFUS01_LOCUS30908</name>
</gene>
<sequence length="129" mass="14287">MAQGCLKKSNCFQCVSSGYKWVTLLNRTQCCSPDSSTLDALFVFVEDNEAHCPTESTASTFGYILGFGMFGVLMAVGLIWSVIHLRRWISMYGNSAEEISMIDVTEMQDELDFSNGVELEGAEFGDIEL</sequence>
<protein>
    <submittedName>
        <fullName evidence="2">Uncharacterized protein</fullName>
    </submittedName>
</protein>
<accession>A0A8J2LCY8</accession>
<dbReference type="EMBL" id="CAJVCH010481058">
    <property type="protein sequence ID" value="CAG7820519.1"/>
    <property type="molecule type" value="Genomic_DNA"/>
</dbReference>
<evidence type="ECO:0000313" key="3">
    <source>
        <dbReference type="Proteomes" id="UP000708208"/>
    </source>
</evidence>
<proteinExistence type="predicted"/>
<evidence type="ECO:0000313" key="2">
    <source>
        <dbReference type="EMBL" id="CAG7820519.1"/>
    </source>
</evidence>
<organism evidence="2 3">
    <name type="scientific">Allacma fusca</name>
    <dbReference type="NCBI Taxonomy" id="39272"/>
    <lineage>
        <taxon>Eukaryota</taxon>
        <taxon>Metazoa</taxon>
        <taxon>Ecdysozoa</taxon>
        <taxon>Arthropoda</taxon>
        <taxon>Hexapoda</taxon>
        <taxon>Collembola</taxon>
        <taxon>Symphypleona</taxon>
        <taxon>Sminthuridae</taxon>
        <taxon>Allacma</taxon>
    </lineage>
</organism>
<dbReference type="Proteomes" id="UP000708208">
    <property type="component" value="Unassembled WGS sequence"/>
</dbReference>
<keyword evidence="1" id="KW-0812">Transmembrane</keyword>
<reference evidence="2" key="1">
    <citation type="submission" date="2021-06" db="EMBL/GenBank/DDBJ databases">
        <authorList>
            <person name="Hodson N. C."/>
            <person name="Mongue J. A."/>
            <person name="Jaron S. K."/>
        </authorList>
    </citation>
    <scope>NUCLEOTIDE SEQUENCE</scope>
</reference>
<keyword evidence="3" id="KW-1185">Reference proteome</keyword>
<name>A0A8J2LCY8_9HEXA</name>
<feature type="transmembrane region" description="Helical" evidence="1">
    <location>
        <begin position="63"/>
        <end position="83"/>
    </location>
</feature>
<keyword evidence="1" id="KW-1133">Transmembrane helix</keyword>
<comment type="caution">
    <text evidence="2">The sequence shown here is derived from an EMBL/GenBank/DDBJ whole genome shotgun (WGS) entry which is preliminary data.</text>
</comment>
<evidence type="ECO:0000256" key="1">
    <source>
        <dbReference type="SAM" id="Phobius"/>
    </source>
</evidence>
<dbReference type="AlphaFoldDB" id="A0A8J2LCY8"/>
<keyword evidence="1" id="KW-0472">Membrane</keyword>